<evidence type="ECO:0000256" key="4">
    <source>
        <dbReference type="SAM" id="MobiDB-lite"/>
    </source>
</evidence>
<evidence type="ECO:0000259" key="5">
    <source>
        <dbReference type="PROSITE" id="PS50956"/>
    </source>
</evidence>
<evidence type="ECO:0000313" key="7">
    <source>
        <dbReference type="Proteomes" id="UP000183413"/>
    </source>
</evidence>
<proteinExistence type="predicted"/>
<gene>
    <name evidence="6" type="ORF">SAMN04489713_103637</name>
</gene>
<keyword evidence="2" id="KW-0238">DNA-binding</keyword>
<dbReference type="GO" id="GO:0043565">
    <property type="term" value="F:sequence-specific DNA binding"/>
    <property type="evidence" value="ECO:0007669"/>
    <property type="project" value="InterPro"/>
</dbReference>
<dbReference type="AlphaFoldDB" id="A0A1I5DJF0"/>
<protein>
    <submittedName>
        <fullName evidence="6">Transcriptional regulator, AsnC family</fullName>
    </submittedName>
</protein>
<dbReference type="Gene3D" id="3.30.70.920">
    <property type="match status" value="1"/>
</dbReference>
<feature type="compositionally biased region" description="Acidic residues" evidence="4">
    <location>
        <begin position="157"/>
        <end position="166"/>
    </location>
</feature>
<dbReference type="InterPro" id="IPR019887">
    <property type="entry name" value="Tscrpt_reg_AsnC/Lrp_C"/>
</dbReference>
<keyword evidence="7" id="KW-1185">Reference proteome</keyword>
<dbReference type="Pfam" id="PF13404">
    <property type="entry name" value="HTH_AsnC-type"/>
    <property type="match status" value="1"/>
</dbReference>
<evidence type="ECO:0000256" key="3">
    <source>
        <dbReference type="ARBA" id="ARBA00023163"/>
    </source>
</evidence>
<dbReference type="STRING" id="1993.SAMN04489713_103637"/>
<dbReference type="Pfam" id="PF01037">
    <property type="entry name" value="AsnC_trans_reg"/>
    <property type="match status" value="1"/>
</dbReference>
<dbReference type="SUPFAM" id="SSF54909">
    <property type="entry name" value="Dimeric alpha+beta barrel"/>
    <property type="match status" value="1"/>
</dbReference>
<evidence type="ECO:0000256" key="1">
    <source>
        <dbReference type="ARBA" id="ARBA00023015"/>
    </source>
</evidence>
<dbReference type="RefSeq" id="WP_024934108.1">
    <property type="nucleotide sequence ID" value="NZ_CP083237.1"/>
</dbReference>
<feature type="region of interest" description="Disordered" evidence="4">
    <location>
        <begin position="150"/>
        <end position="172"/>
    </location>
</feature>
<keyword evidence="3" id="KW-0804">Transcription</keyword>
<dbReference type="InterPro" id="IPR019888">
    <property type="entry name" value="Tscrpt_reg_AsnC-like"/>
</dbReference>
<dbReference type="PANTHER" id="PTHR30154">
    <property type="entry name" value="LEUCINE-RESPONSIVE REGULATORY PROTEIN"/>
    <property type="match status" value="1"/>
</dbReference>
<dbReference type="Proteomes" id="UP000183413">
    <property type="component" value="Unassembled WGS sequence"/>
</dbReference>
<reference evidence="6 7" key="1">
    <citation type="submission" date="2016-10" db="EMBL/GenBank/DDBJ databases">
        <authorList>
            <person name="de Groot N.N."/>
        </authorList>
    </citation>
    <scope>NUCLEOTIDE SEQUENCE [LARGE SCALE GENOMIC DNA]</scope>
    <source>
        <strain evidence="6 7">DSM 43067</strain>
    </source>
</reference>
<dbReference type="InterPro" id="IPR000485">
    <property type="entry name" value="AsnC-type_HTH_dom"/>
</dbReference>
<dbReference type="OrthoDB" id="3453230at2"/>
<dbReference type="InterPro" id="IPR036388">
    <property type="entry name" value="WH-like_DNA-bd_sf"/>
</dbReference>
<dbReference type="InParanoid" id="A0A1I5DJF0"/>
<dbReference type="PANTHER" id="PTHR30154:SF34">
    <property type="entry name" value="TRANSCRIPTIONAL REGULATOR AZLB"/>
    <property type="match status" value="1"/>
</dbReference>
<dbReference type="GO" id="GO:0005829">
    <property type="term" value="C:cytosol"/>
    <property type="evidence" value="ECO:0007669"/>
    <property type="project" value="TreeGrafter"/>
</dbReference>
<evidence type="ECO:0000256" key="2">
    <source>
        <dbReference type="ARBA" id="ARBA00023125"/>
    </source>
</evidence>
<dbReference type="InterPro" id="IPR011008">
    <property type="entry name" value="Dimeric_a/b-barrel"/>
</dbReference>
<dbReference type="GeneID" id="99651131"/>
<dbReference type="SMART" id="SM00344">
    <property type="entry name" value="HTH_ASNC"/>
    <property type="match status" value="1"/>
</dbReference>
<dbReference type="PROSITE" id="PS50956">
    <property type="entry name" value="HTH_ASNC_2"/>
    <property type="match status" value="1"/>
</dbReference>
<dbReference type="SUPFAM" id="SSF46785">
    <property type="entry name" value="Winged helix' DNA-binding domain"/>
    <property type="match status" value="1"/>
</dbReference>
<dbReference type="EMBL" id="FOVH01000003">
    <property type="protein sequence ID" value="SFN99352.1"/>
    <property type="molecule type" value="Genomic_DNA"/>
</dbReference>
<dbReference type="InterPro" id="IPR036390">
    <property type="entry name" value="WH_DNA-bd_sf"/>
</dbReference>
<dbReference type="PRINTS" id="PR00033">
    <property type="entry name" value="HTHASNC"/>
</dbReference>
<dbReference type="CDD" id="cd00090">
    <property type="entry name" value="HTH_ARSR"/>
    <property type="match status" value="1"/>
</dbReference>
<feature type="domain" description="HTH asnC-type" evidence="5">
    <location>
        <begin position="3"/>
        <end position="63"/>
    </location>
</feature>
<accession>A0A1I5DJF0</accession>
<dbReference type="GO" id="GO:0043200">
    <property type="term" value="P:response to amino acid"/>
    <property type="evidence" value="ECO:0007669"/>
    <property type="project" value="TreeGrafter"/>
</dbReference>
<dbReference type="InterPro" id="IPR011991">
    <property type="entry name" value="ArsR-like_HTH"/>
</dbReference>
<name>A0A1I5DJF0_9ACTN</name>
<dbReference type="eggNOG" id="COG1522">
    <property type="taxonomic scope" value="Bacteria"/>
</dbReference>
<sequence>MELDAVDERILQLLGEEGRRSNRELARIIGVTEGTIRSRVRRLLAENVMQIVAGVNPEWKGYSIDSSFSLRVEFDKAKDIATRLVGYPEIRFVALTTGADDIRFTAMFKSHEHFKEFVTVELAGIPGILQVRTSTALSVLKHTYDWRPVPKEPGIGLEEEDEDDVEADRPAQ</sequence>
<keyword evidence="1" id="KW-0805">Transcription regulation</keyword>
<dbReference type="Gene3D" id="1.10.10.10">
    <property type="entry name" value="Winged helix-like DNA-binding domain superfamily/Winged helix DNA-binding domain"/>
    <property type="match status" value="1"/>
</dbReference>
<evidence type="ECO:0000313" key="6">
    <source>
        <dbReference type="EMBL" id="SFN99352.1"/>
    </source>
</evidence>
<organism evidence="6 7">
    <name type="scientific">Actinomadura madurae</name>
    <dbReference type="NCBI Taxonomy" id="1993"/>
    <lineage>
        <taxon>Bacteria</taxon>
        <taxon>Bacillati</taxon>
        <taxon>Actinomycetota</taxon>
        <taxon>Actinomycetes</taxon>
        <taxon>Streptosporangiales</taxon>
        <taxon>Thermomonosporaceae</taxon>
        <taxon>Actinomadura</taxon>
    </lineage>
</organism>